<comment type="similarity">
    <text evidence="1">Belongs to the short-chain dehydrogenases/reductases (SDR) family.</text>
</comment>
<evidence type="ECO:0000313" key="3">
    <source>
        <dbReference type="EMBL" id="MEX0386231.1"/>
    </source>
</evidence>
<sequence>MSGGLEGIRAVVTGGSRGIGRACAIAMATAGATVVIIYQGSEQAATAAVDEMRSISSGHRALRADVSAESEVVAAMTAASRHLGGLDVVVNCAGILEERPLLETDAAAFDRIISVNLRGAFLVGREAVRHMMTGSEGGQIINIGSDLADLGRARNSAYCASKAGIAALTRCWAREFGPEIRVNTVAPGPIATDMLSTETMSEESLAEETRTPLGRIGEPREVADFVVFLAGPGGSFTTGQTLGVNGGSTM</sequence>
<reference evidence="3 4" key="1">
    <citation type="submission" date="2024-02" db="EMBL/GenBank/DDBJ databases">
        <title>New especies of Spiribacter isolated from saline water.</title>
        <authorList>
            <person name="Leon M.J."/>
            <person name="De La Haba R."/>
            <person name="Sanchez-Porro C."/>
            <person name="Ventosa A."/>
        </authorList>
    </citation>
    <scope>NUCLEOTIDE SEQUENCE [LARGE SCALE GENOMIC DNA]</scope>
    <source>
        <strain evidence="4">ag22IC4-227</strain>
    </source>
</reference>
<dbReference type="EMBL" id="JBAKFJ010000001">
    <property type="protein sequence ID" value="MEX0386231.1"/>
    <property type="molecule type" value="Genomic_DNA"/>
</dbReference>
<keyword evidence="4" id="KW-1185">Reference proteome</keyword>
<dbReference type="PRINTS" id="PR00081">
    <property type="entry name" value="GDHRDH"/>
</dbReference>
<dbReference type="InterPro" id="IPR036291">
    <property type="entry name" value="NAD(P)-bd_dom_sf"/>
</dbReference>
<dbReference type="PANTHER" id="PTHR43639">
    <property type="entry name" value="OXIDOREDUCTASE, SHORT-CHAIN DEHYDROGENASE/REDUCTASE FAMILY (AFU_ORTHOLOGUE AFUA_5G02870)"/>
    <property type="match status" value="1"/>
</dbReference>
<keyword evidence="2" id="KW-0560">Oxidoreductase</keyword>
<evidence type="ECO:0000313" key="4">
    <source>
        <dbReference type="Proteomes" id="UP001556653"/>
    </source>
</evidence>
<dbReference type="PROSITE" id="PS00061">
    <property type="entry name" value="ADH_SHORT"/>
    <property type="match status" value="1"/>
</dbReference>
<protein>
    <submittedName>
        <fullName evidence="3">SDR family oxidoreductase</fullName>
    </submittedName>
</protein>
<proteinExistence type="inferred from homology"/>
<organism evidence="3 4">
    <name type="scientific">Spiribacter onubensis</name>
    <dbReference type="NCBI Taxonomy" id="3122420"/>
    <lineage>
        <taxon>Bacteria</taxon>
        <taxon>Pseudomonadati</taxon>
        <taxon>Pseudomonadota</taxon>
        <taxon>Gammaproteobacteria</taxon>
        <taxon>Chromatiales</taxon>
        <taxon>Ectothiorhodospiraceae</taxon>
        <taxon>Spiribacter</taxon>
    </lineage>
</organism>
<dbReference type="InterPro" id="IPR002347">
    <property type="entry name" value="SDR_fam"/>
</dbReference>
<dbReference type="RefSeq" id="WP_367966707.1">
    <property type="nucleotide sequence ID" value="NZ_JBAKFJ010000001.1"/>
</dbReference>
<dbReference type="Pfam" id="PF13561">
    <property type="entry name" value="adh_short_C2"/>
    <property type="match status" value="1"/>
</dbReference>
<dbReference type="Gene3D" id="3.40.50.720">
    <property type="entry name" value="NAD(P)-binding Rossmann-like Domain"/>
    <property type="match status" value="1"/>
</dbReference>
<evidence type="ECO:0000256" key="1">
    <source>
        <dbReference type="ARBA" id="ARBA00006484"/>
    </source>
</evidence>
<dbReference type="Proteomes" id="UP001556653">
    <property type="component" value="Unassembled WGS sequence"/>
</dbReference>
<name>A0ABV3S7X2_9GAMM</name>
<gene>
    <name evidence="3" type="ORF">V6X64_04355</name>
</gene>
<evidence type="ECO:0000256" key="2">
    <source>
        <dbReference type="ARBA" id="ARBA00023002"/>
    </source>
</evidence>
<dbReference type="InterPro" id="IPR020904">
    <property type="entry name" value="Sc_DH/Rdtase_CS"/>
</dbReference>
<dbReference type="CDD" id="cd05233">
    <property type="entry name" value="SDR_c"/>
    <property type="match status" value="1"/>
</dbReference>
<comment type="caution">
    <text evidence="3">The sequence shown here is derived from an EMBL/GenBank/DDBJ whole genome shotgun (WGS) entry which is preliminary data.</text>
</comment>
<dbReference type="SUPFAM" id="SSF51735">
    <property type="entry name" value="NAD(P)-binding Rossmann-fold domains"/>
    <property type="match status" value="1"/>
</dbReference>
<accession>A0ABV3S7X2</accession>
<dbReference type="PANTHER" id="PTHR43639:SF1">
    <property type="entry name" value="SHORT-CHAIN DEHYDROGENASE_REDUCTASE FAMILY PROTEIN"/>
    <property type="match status" value="1"/>
</dbReference>
<dbReference type="PRINTS" id="PR00080">
    <property type="entry name" value="SDRFAMILY"/>
</dbReference>